<organism evidence="2 3">
    <name type="scientific">Trachymyrmex septentrionalis</name>
    <dbReference type="NCBI Taxonomy" id="34720"/>
    <lineage>
        <taxon>Eukaryota</taxon>
        <taxon>Metazoa</taxon>
        <taxon>Ecdysozoa</taxon>
        <taxon>Arthropoda</taxon>
        <taxon>Hexapoda</taxon>
        <taxon>Insecta</taxon>
        <taxon>Pterygota</taxon>
        <taxon>Neoptera</taxon>
        <taxon>Endopterygota</taxon>
        <taxon>Hymenoptera</taxon>
        <taxon>Apocrita</taxon>
        <taxon>Aculeata</taxon>
        <taxon>Formicoidea</taxon>
        <taxon>Formicidae</taxon>
        <taxon>Myrmicinae</taxon>
        <taxon>Trachymyrmex</taxon>
    </lineage>
</organism>
<evidence type="ECO:0000313" key="3">
    <source>
        <dbReference type="Proteomes" id="UP000078541"/>
    </source>
</evidence>
<dbReference type="STRING" id="34720.A0A151JZ27"/>
<dbReference type="InterPro" id="IPR008906">
    <property type="entry name" value="HATC_C_dom"/>
</dbReference>
<gene>
    <name evidence="2" type="ORF">ALC56_04040</name>
</gene>
<dbReference type="Pfam" id="PF05699">
    <property type="entry name" value="Dimer_Tnp_hAT"/>
    <property type="match status" value="1"/>
</dbReference>
<dbReference type="Proteomes" id="UP000078541">
    <property type="component" value="Unassembled WGS sequence"/>
</dbReference>
<proteinExistence type="predicted"/>
<accession>A0A151JZ27</accession>
<sequence>TLPISVAHLEKSFSRLKLIKTYLRSSISQERLIGLALIAIEHDIYMAFFD</sequence>
<name>A0A151JZ27_9HYME</name>
<protein>
    <recommendedName>
        <fullName evidence="1">HAT C-terminal dimerisation domain-containing protein</fullName>
    </recommendedName>
</protein>
<feature type="non-terminal residue" evidence="2">
    <location>
        <position position="1"/>
    </location>
</feature>
<evidence type="ECO:0000259" key="1">
    <source>
        <dbReference type="Pfam" id="PF05699"/>
    </source>
</evidence>
<feature type="domain" description="HAT C-terminal dimerisation" evidence="1">
    <location>
        <begin position="1"/>
        <end position="43"/>
    </location>
</feature>
<dbReference type="GO" id="GO:0046983">
    <property type="term" value="F:protein dimerization activity"/>
    <property type="evidence" value="ECO:0007669"/>
    <property type="project" value="InterPro"/>
</dbReference>
<reference evidence="2 3" key="1">
    <citation type="submission" date="2016-03" db="EMBL/GenBank/DDBJ databases">
        <title>Trachymyrmex septentrionalis WGS genome.</title>
        <authorList>
            <person name="Nygaard S."/>
            <person name="Hu H."/>
            <person name="Boomsma J."/>
            <person name="Zhang G."/>
        </authorList>
    </citation>
    <scope>NUCLEOTIDE SEQUENCE [LARGE SCALE GENOMIC DNA]</scope>
    <source>
        <strain evidence="2">Tsep2-gDNA-1</strain>
        <tissue evidence="2">Whole body</tissue>
    </source>
</reference>
<dbReference type="AlphaFoldDB" id="A0A151JZ27"/>
<keyword evidence="3" id="KW-1185">Reference proteome</keyword>
<dbReference type="EMBL" id="KQ981456">
    <property type="protein sequence ID" value="KYN41575.1"/>
    <property type="molecule type" value="Genomic_DNA"/>
</dbReference>
<evidence type="ECO:0000313" key="2">
    <source>
        <dbReference type="EMBL" id="KYN41575.1"/>
    </source>
</evidence>